<reference evidence="15" key="2">
    <citation type="submission" date="2025-08" db="UniProtKB">
        <authorList>
            <consortium name="RefSeq"/>
        </authorList>
    </citation>
    <scope>IDENTIFICATION</scope>
    <source>
        <strain evidence="15">S238N-H82</strain>
        <tissue evidence="15">Testes</tissue>
    </source>
</reference>
<dbReference type="GeneID" id="118410251"/>
<dbReference type="Pfam" id="PF00378">
    <property type="entry name" value="ECH_1"/>
    <property type="match status" value="1"/>
</dbReference>
<reference evidence="14" key="1">
    <citation type="journal article" date="2020" name="Nat. Ecol. Evol.">
        <title>Deeply conserved synteny resolves early events in vertebrate evolution.</title>
        <authorList>
            <person name="Simakov O."/>
            <person name="Marletaz F."/>
            <person name="Yue J.X."/>
            <person name="O'Connell B."/>
            <person name="Jenkins J."/>
            <person name="Brandt A."/>
            <person name="Calef R."/>
            <person name="Tung C.H."/>
            <person name="Huang T.K."/>
            <person name="Schmutz J."/>
            <person name="Satoh N."/>
            <person name="Yu J.K."/>
            <person name="Putnam N.H."/>
            <person name="Green R.E."/>
            <person name="Rokhsar D.S."/>
        </authorList>
    </citation>
    <scope>NUCLEOTIDE SEQUENCE [LARGE SCALE GENOMIC DNA]</scope>
    <source>
        <strain evidence="14">S238N-H82</strain>
    </source>
</reference>
<gene>
    <name evidence="15" type="primary">LOC118410251</name>
</gene>
<dbReference type="EC" id="4.1.1.94" evidence="7"/>
<evidence type="ECO:0000256" key="9">
    <source>
        <dbReference type="ARBA" id="ARBA00042052"/>
    </source>
</evidence>
<evidence type="ECO:0000256" key="12">
    <source>
        <dbReference type="ARBA" id="ARBA00056546"/>
    </source>
</evidence>
<dbReference type="GO" id="GO:0005829">
    <property type="term" value="C:cytosol"/>
    <property type="evidence" value="ECO:0000318"/>
    <property type="project" value="GO_Central"/>
</dbReference>
<comment type="similarity">
    <text evidence="2 13">Belongs to the enoyl-CoA hydratase/isomerase family.</text>
</comment>
<evidence type="ECO:0000256" key="1">
    <source>
        <dbReference type="ARBA" id="ARBA00004514"/>
    </source>
</evidence>
<evidence type="ECO:0000256" key="6">
    <source>
        <dbReference type="ARBA" id="ARBA00036541"/>
    </source>
</evidence>
<evidence type="ECO:0000313" key="14">
    <source>
        <dbReference type="Proteomes" id="UP000001554"/>
    </source>
</evidence>
<dbReference type="InterPro" id="IPR029045">
    <property type="entry name" value="ClpP/crotonase-like_dom_sf"/>
</dbReference>
<evidence type="ECO:0000256" key="5">
    <source>
        <dbReference type="ARBA" id="ARBA00036343"/>
    </source>
</evidence>
<evidence type="ECO:0000256" key="11">
    <source>
        <dbReference type="ARBA" id="ARBA00047446"/>
    </source>
</evidence>
<comment type="function">
    <text evidence="12">Decarboxylates ethylmalonyl-CoA, a potentially toxic metabolite, to form butyryl-CoA, suggesting it might be involved in metabolite proofreading. Acts preferentially on (S)-ethylmalonyl-CoA but also has some activity on the (R)-isomer. Also has methylmalonyl-CoA decarboxylase activity at lower level.</text>
</comment>
<dbReference type="InterPro" id="IPR018376">
    <property type="entry name" value="Enoyl-CoA_hyd/isom_CS"/>
</dbReference>
<evidence type="ECO:0000256" key="8">
    <source>
        <dbReference type="ARBA" id="ARBA00039903"/>
    </source>
</evidence>
<dbReference type="AlphaFoldDB" id="A0A9J7KPA6"/>
<keyword evidence="4" id="KW-0456">Lyase</keyword>
<dbReference type="OrthoDB" id="448450at2759"/>
<dbReference type="FunFam" id="3.90.226.10:FF:000109">
    <property type="entry name" value="Enoyl-CoA hydratase, putative"/>
    <property type="match status" value="1"/>
</dbReference>
<evidence type="ECO:0000256" key="3">
    <source>
        <dbReference type="ARBA" id="ARBA00022490"/>
    </source>
</evidence>
<dbReference type="InterPro" id="IPR001753">
    <property type="entry name" value="Enoyl-CoA_hydra/iso"/>
</dbReference>
<dbReference type="OMA" id="FTICRPE"/>
<comment type="catalytic activity">
    <reaction evidence="5">
        <text>(2S)-ethylmalonyl-CoA + H(+) = butanoyl-CoA + CO2</text>
        <dbReference type="Rhea" id="RHEA:32131"/>
        <dbReference type="ChEBI" id="CHEBI:15378"/>
        <dbReference type="ChEBI" id="CHEBI:16526"/>
        <dbReference type="ChEBI" id="CHEBI:57371"/>
        <dbReference type="ChEBI" id="CHEBI:60909"/>
        <dbReference type="EC" id="4.1.1.94"/>
    </reaction>
    <physiologicalReaction direction="left-to-right" evidence="5">
        <dbReference type="Rhea" id="RHEA:32132"/>
    </physiologicalReaction>
</comment>
<dbReference type="PANTHER" id="PTHR11941:SF27">
    <property type="entry name" value="ETHYLMALONYL-COA DECARBOXYLASE"/>
    <property type="match status" value="1"/>
</dbReference>
<dbReference type="Gene3D" id="3.90.226.10">
    <property type="entry name" value="2-enoyl-CoA Hydratase, Chain A, domain 1"/>
    <property type="match status" value="1"/>
</dbReference>
<dbReference type="SUPFAM" id="SSF52096">
    <property type="entry name" value="ClpP/crotonase"/>
    <property type="match status" value="1"/>
</dbReference>
<keyword evidence="3" id="KW-0963">Cytoplasm</keyword>
<dbReference type="CDD" id="cd06558">
    <property type="entry name" value="crotonase-like"/>
    <property type="match status" value="1"/>
</dbReference>
<organism evidence="14 15">
    <name type="scientific">Branchiostoma floridae</name>
    <name type="common">Florida lancelet</name>
    <name type="synonym">Amphioxus</name>
    <dbReference type="NCBI Taxonomy" id="7739"/>
    <lineage>
        <taxon>Eukaryota</taxon>
        <taxon>Metazoa</taxon>
        <taxon>Chordata</taxon>
        <taxon>Cephalochordata</taxon>
        <taxon>Leptocardii</taxon>
        <taxon>Amphioxiformes</taxon>
        <taxon>Branchiostomatidae</taxon>
        <taxon>Branchiostoma</taxon>
    </lineage>
</organism>
<evidence type="ECO:0000256" key="4">
    <source>
        <dbReference type="ARBA" id="ARBA00023239"/>
    </source>
</evidence>
<dbReference type="PROSITE" id="PS00166">
    <property type="entry name" value="ENOYL_COA_HYDRATASE"/>
    <property type="match status" value="1"/>
</dbReference>
<evidence type="ECO:0000256" key="7">
    <source>
        <dbReference type="ARBA" id="ARBA00038883"/>
    </source>
</evidence>
<accession>A0A9J7KPA6</accession>
<dbReference type="GO" id="GO:0004492">
    <property type="term" value="F:methyl/ethyl malonyl-CoA decarboxylase activity"/>
    <property type="evidence" value="ECO:0007669"/>
    <property type="project" value="UniProtKB-EC"/>
</dbReference>
<comment type="subcellular location">
    <subcellularLocation>
        <location evidence="1">Cytoplasm</location>
        <location evidence="1">Cytosol</location>
    </subcellularLocation>
</comment>
<comment type="catalytic activity">
    <reaction evidence="6">
        <text>(2R)-ethylmalonyl-CoA + H(+) = butanoyl-CoA + CO2</text>
        <dbReference type="Rhea" id="RHEA:59540"/>
        <dbReference type="ChEBI" id="CHEBI:15378"/>
        <dbReference type="ChEBI" id="CHEBI:16526"/>
        <dbReference type="ChEBI" id="CHEBI:57371"/>
        <dbReference type="ChEBI" id="CHEBI:85316"/>
        <dbReference type="EC" id="4.1.1.94"/>
    </reaction>
    <physiologicalReaction direction="left-to-right" evidence="6">
        <dbReference type="Rhea" id="RHEA:59541"/>
    </physiologicalReaction>
</comment>
<dbReference type="Proteomes" id="UP000001554">
    <property type="component" value="Chromosome 2"/>
</dbReference>
<dbReference type="GO" id="GO:0006635">
    <property type="term" value="P:fatty acid beta-oxidation"/>
    <property type="evidence" value="ECO:0000318"/>
    <property type="project" value="GO_Central"/>
</dbReference>
<keyword evidence="14" id="KW-1185">Reference proteome</keyword>
<dbReference type="RefSeq" id="XP_035667704.1">
    <property type="nucleotide sequence ID" value="XM_035811811.1"/>
</dbReference>
<dbReference type="PANTHER" id="PTHR11941">
    <property type="entry name" value="ENOYL-COA HYDRATASE-RELATED"/>
    <property type="match status" value="1"/>
</dbReference>
<comment type="catalytic activity">
    <reaction evidence="11">
        <text>(S)-methylmalonyl-CoA + H(+) = propanoyl-CoA + CO2</text>
        <dbReference type="Rhea" id="RHEA:61340"/>
        <dbReference type="ChEBI" id="CHEBI:15378"/>
        <dbReference type="ChEBI" id="CHEBI:16526"/>
        <dbReference type="ChEBI" id="CHEBI:57327"/>
        <dbReference type="ChEBI" id="CHEBI:57392"/>
        <dbReference type="EC" id="4.1.1.94"/>
    </reaction>
    <physiologicalReaction direction="left-to-right" evidence="11">
        <dbReference type="Rhea" id="RHEA:61341"/>
    </physiologicalReaction>
</comment>
<sequence length="309" mass="33476">MFTGMAMSCYSAIKRILVPRLTRKLSGCHLHTCASTCAAAPPDDVTHSWLTTVGGGTVDLTKDESSGLAVLTLNNPERLNAVTGNMMLQLANIVNDLKDWRNGKALIVHGKGHTFCPGADLNMVRNMLDSKQGQEMCAFMHKTLTELHRLPLISVAAIDGHAIGGGSELCTATDFRVMTERANIRFIHALMGVVPGWGGGTRLTRLVGRTRALDLLSSGRPIGPEEALEIGLANWIIPTGHDVVEATAEWLQKYTKGKTEVVRALKNVVVAGSELPVEEALEREAEQFVDVWGGPAHEEAILKSMKHKK</sequence>
<dbReference type="KEGG" id="bfo:118410251"/>
<protein>
    <recommendedName>
        <fullName evidence="8">Ethylmalonyl-CoA decarboxylase</fullName>
        <ecNumber evidence="7">4.1.1.94</ecNumber>
    </recommendedName>
    <alternativeName>
        <fullName evidence="10">Enoyl-CoA hydratase domain-containing protein 1</fullName>
    </alternativeName>
    <alternativeName>
        <fullName evidence="9">Methylmalonyl-CoA decarboxylase</fullName>
    </alternativeName>
</protein>
<evidence type="ECO:0000313" key="15">
    <source>
        <dbReference type="RefSeq" id="XP_035667704.1"/>
    </source>
</evidence>
<proteinExistence type="inferred from homology"/>
<name>A0A9J7KPA6_BRAFL</name>
<evidence type="ECO:0000256" key="10">
    <source>
        <dbReference type="ARBA" id="ARBA00042182"/>
    </source>
</evidence>
<evidence type="ECO:0000256" key="2">
    <source>
        <dbReference type="ARBA" id="ARBA00005254"/>
    </source>
</evidence>
<evidence type="ECO:0000256" key="13">
    <source>
        <dbReference type="RuleBase" id="RU003707"/>
    </source>
</evidence>